<dbReference type="AlphaFoldDB" id="A0AAV4DFE2"/>
<evidence type="ECO:0000313" key="2">
    <source>
        <dbReference type="Proteomes" id="UP000735302"/>
    </source>
</evidence>
<keyword evidence="2" id="KW-1185">Reference proteome</keyword>
<organism evidence="1 2">
    <name type="scientific">Plakobranchus ocellatus</name>
    <dbReference type="NCBI Taxonomy" id="259542"/>
    <lineage>
        <taxon>Eukaryota</taxon>
        <taxon>Metazoa</taxon>
        <taxon>Spiralia</taxon>
        <taxon>Lophotrochozoa</taxon>
        <taxon>Mollusca</taxon>
        <taxon>Gastropoda</taxon>
        <taxon>Heterobranchia</taxon>
        <taxon>Euthyneura</taxon>
        <taxon>Panpulmonata</taxon>
        <taxon>Sacoglossa</taxon>
        <taxon>Placobranchoidea</taxon>
        <taxon>Plakobranchidae</taxon>
        <taxon>Plakobranchus</taxon>
    </lineage>
</organism>
<protein>
    <submittedName>
        <fullName evidence="1">Uncharacterized protein</fullName>
    </submittedName>
</protein>
<proteinExistence type="predicted"/>
<gene>
    <name evidence="1" type="ORF">PoB_006923200</name>
</gene>
<evidence type="ECO:0000313" key="1">
    <source>
        <dbReference type="EMBL" id="GFO42727.1"/>
    </source>
</evidence>
<dbReference type="EMBL" id="BLXT01007816">
    <property type="protein sequence ID" value="GFO42727.1"/>
    <property type="molecule type" value="Genomic_DNA"/>
</dbReference>
<reference evidence="1 2" key="1">
    <citation type="journal article" date="2021" name="Elife">
        <title>Chloroplast acquisition without the gene transfer in kleptoplastic sea slugs, Plakobranchus ocellatus.</title>
        <authorList>
            <person name="Maeda T."/>
            <person name="Takahashi S."/>
            <person name="Yoshida T."/>
            <person name="Shimamura S."/>
            <person name="Takaki Y."/>
            <person name="Nagai Y."/>
            <person name="Toyoda A."/>
            <person name="Suzuki Y."/>
            <person name="Arimoto A."/>
            <person name="Ishii H."/>
            <person name="Satoh N."/>
            <person name="Nishiyama T."/>
            <person name="Hasebe M."/>
            <person name="Maruyama T."/>
            <person name="Minagawa J."/>
            <person name="Obokata J."/>
            <person name="Shigenobu S."/>
        </authorList>
    </citation>
    <scope>NUCLEOTIDE SEQUENCE [LARGE SCALE GENOMIC DNA]</scope>
</reference>
<accession>A0AAV4DFE2</accession>
<dbReference type="Proteomes" id="UP000735302">
    <property type="component" value="Unassembled WGS sequence"/>
</dbReference>
<comment type="caution">
    <text evidence="1">The sequence shown here is derived from an EMBL/GenBank/DDBJ whole genome shotgun (WGS) entry which is preliminary data.</text>
</comment>
<sequence>MKAISVLYNFVLAIEPNQIQVAPDSDKDSWLLLKIKALVSQEAEILPNSRLQFNRHCATTLILQEAVYSKLAYTRLRTIFRTFHIVDPLPSSAAAASLSSST</sequence>
<name>A0AAV4DFE2_9GAST</name>